<reference evidence="1 2" key="1">
    <citation type="submission" date="2013-11" db="EMBL/GenBank/DDBJ databases">
        <title>Opisthorchis viverrini - life in the bile duct.</title>
        <authorList>
            <person name="Young N.D."/>
            <person name="Nagarajan N."/>
            <person name="Lin S.J."/>
            <person name="Korhonen P.K."/>
            <person name="Jex A.R."/>
            <person name="Hall R.S."/>
            <person name="Safavi-Hemami H."/>
            <person name="Kaewkong W."/>
            <person name="Bertrand D."/>
            <person name="Gao S."/>
            <person name="Seet Q."/>
            <person name="Wongkham S."/>
            <person name="Teh B.T."/>
            <person name="Wongkham C."/>
            <person name="Intapan P.M."/>
            <person name="Maleewong W."/>
            <person name="Yang X."/>
            <person name="Hu M."/>
            <person name="Wang Z."/>
            <person name="Hofmann A."/>
            <person name="Sternberg P.W."/>
            <person name="Tan P."/>
            <person name="Wang J."/>
            <person name="Gasser R.B."/>
        </authorList>
    </citation>
    <scope>NUCLEOTIDE SEQUENCE [LARGE SCALE GENOMIC DNA]</scope>
</reference>
<dbReference type="KEGG" id="ovi:T265_06047"/>
<dbReference type="OrthoDB" id="775260at2759"/>
<evidence type="ECO:0000313" key="2">
    <source>
        <dbReference type="Proteomes" id="UP000054324"/>
    </source>
</evidence>
<proteinExistence type="predicted"/>
<dbReference type="Proteomes" id="UP000054324">
    <property type="component" value="Unassembled WGS sequence"/>
</dbReference>
<protein>
    <submittedName>
        <fullName evidence="1">Uncharacterized protein</fullName>
    </submittedName>
</protein>
<accession>A0A074ZHM4</accession>
<evidence type="ECO:0000313" key="1">
    <source>
        <dbReference type="EMBL" id="KER26763.1"/>
    </source>
</evidence>
<sequence length="249" mass="27894">MAPWLEHGFTVWKDRGSNPTSASRLSLSRLGQPGSIPALVFPSGGWQLDIERVLQCLEREFADRKVRGSNPTSVSQLPLSRLGQLGSIPALVLPSGGIAVWHRKRATAEQFFSPKTTRQQTTGFAILLVHQLHRSFVISFSSNTRSVPKWHAIQRKHEGWDTVRLPKPGHGKSRGRGRVGTTDLSFPPFGPELNFLTHSTLVHDKETAIRFLQSRGVSHQQRLCNNGHRMALSTLWIQRLELTHKPSNL</sequence>
<organism evidence="1 2">
    <name type="scientific">Opisthorchis viverrini</name>
    <name type="common">Southeast Asian liver fluke</name>
    <dbReference type="NCBI Taxonomy" id="6198"/>
    <lineage>
        <taxon>Eukaryota</taxon>
        <taxon>Metazoa</taxon>
        <taxon>Spiralia</taxon>
        <taxon>Lophotrochozoa</taxon>
        <taxon>Platyhelminthes</taxon>
        <taxon>Trematoda</taxon>
        <taxon>Digenea</taxon>
        <taxon>Opisthorchiida</taxon>
        <taxon>Opisthorchiata</taxon>
        <taxon>Opisthorchiidae</taxon>
        <taxon>Opisthorchis</taxon>
    </lineage>
</organism>
<gene>
    <name evidence="1" type="ORF">T265_06047</name>
</gene>
<keyword evidence="2" id="KW-1185">Reference proteome</keyword>
<dbReference type="CTD" id="20320229"/>
<dbReference type="EMBL" id="KL596739">
    <property type="protein sequence ID" value="KER26763.1"/>
    <property type="molecule type" value="Genomic_DNA"/>
</dbReference>
<dbReference type="RefSeq" id="XP_009169481.1">
    <property type="nucleotide sequence ID" value="XM_009171217.1"/>
</dbReference>
<dbReference type="GeneID" id="20320229"/>
<dbReference type="AlphaFoldDB" id="A0A074ZHM4"/>
<name>A0A074ZHM4_OPIVI</name>